<dbReference type="EMBL" id="JAZHXJ010002155">
    <property type="protein sequence ID" value="KAL1840799.1"/>
    <property type="molecule type" value="Genomic_DNA"/>
</dbReference>
<sequence>MFARFARFSELARTRDLRLPPGAGLEAFRLWVEGALREEEGAAAGGCAVEGLECADRLADRLRLLWRDDNGVVDVLRLLCSHAAPHTQRLSFNFLGLYGHYTHSRPAGRDPKPTVEFRGMEGTMDPDTVVHWTRACVQLVRFAIDSGPTAYRRVLQNLTRRPPDAYTVLDLLLDVGCDPDTTGRHFAEKMSGGHFRCCNHSAEAAGDFVPARCPTHGR</sequence>
<protein>
    <submittedName>
        <fullName evidence="1">Uncharacterized protein</fullName>
    </submittedName>
</protein>
<organism evidence="1 2">
    <name type="scientific">Phialemonium thermophilum</name>
    <dbReference type="NCBI Taxonomy" id="223376"/>
    <lineage>
        <taxon>Eukaryota</taxon>
        <taxon>Fungi</taxon>
        <taxon>Dikarya</taxon>
        <taxon>Ascomycota</taxon>
        <taxon>Pezizomycotina</taxon>
        <taxon>Sordariomycetes</taxon>
        <taxon>Sordariomycetidae</taxon>
        <taxon>Cephalothecales</taxon>
        <taxon>Cephalothecaceae</taxon>
        <taxon>Phialemonium</taxon>
    </lineage>
</organism>
<dbReference type="PANTHER" id="PTHR36847:SF1">
    <property type="entry name" value="AMIDOLIGASE ENZYME"/>
    <property type="match status" value="1"/>
</dbReference>
<name>A0ABR3VG86_9PEZI</name>
<evidence type="ECO:0000313" key="2">
    <source>
        <dbReference type="Proteomes" id="UP001586593"/>
    </source>
</evidence>
<dbReference type="PANTHER" id="PTHR36847">
    <property type="entry name" value="AMIDOLIGASE ENZYME"/>
    <property type="match status" value="1"/>
</dbReference>
<accession>A0ABR3VG86</accession>
<proteinExistence type="predicted"/>
<dbReference type="Proteomes" id="UP001586593">
    <property type="component" value="Unassembled WGS sequence"/>
</dbReference>
<gene>
    <name evidence="1" type="ORF">VTK73DRAFT_3665</name>
</gene>
<evidence type="ECO:0000313" key="1">
    <source>
        <dbReference type="EMBL" id="KAL1840799.1"/>
    </source>
</evidence>
<comment type="caution">
    <text evidence="1">The sequence shown here is derived from an EMBL/GenBank/DDBJ whole genome shotgun (WGS) entry which is preliminary data.</text>
</comment>
<reference evidence="1 2" key="1">
    <citation type="journal article" date="2024" name="Commun. Biol.">
        <title>Comparative genomic analysis of thermophilic fungi reveals convergent evolutionary adaptations and gene losses.</title>
        <authorList>
            <person name="Steindorff A.S."/>
            <person name="Aguilar-Pontes M.V."/>
            <person name="Robinson A.J."/>
            <person name="Andreopoulos B."/>
            <person name="LaButti K."/>
            <person name="Kuo A."/>
            <person name="Mondo S."/>
            <person name="Riley R."/>
            <person name="Otillar R."/>
            <person name="Haridas S."/>
            <person name="Lipzen A."/>
            <person name="Grimwood J."/>
            <person name="Schmutz J."/>
            <person name="Clum A."/>
            <person name="Reid I.D."/>
            <person name="Moisan M.C."/>
            <person name="Butler G."/>
            <person name="Nguyen T.T.M."/>
            <person name="Dewar K."/>
            <person name="Conant G."/>
            <person name="Drula E."/>
            <person name="Henrissat B."/>
            <person name="Hansel C."/>
            <person name="Singer S."/>
            <person name="Hutchinson M.I."/>
            <person name="de Vries R.P."/>
            <person name="Natvig D.O."/>
            <person name="Powell A.J."/>
            <person name="Tsang A."/>
            <person name="Grigoriev I.V."/>
        </authorList>
    </citation>
    <scope>NUCLEOTIDE SEQUENCE [LARGE SCALE GENOMIC DNA]</scope>
    <source>
        <strain evidence="1 2">ATCC 24622</strain>
    </source>
</reference>
<keyword evidence="2" id="KW-1185">Reference proteome</keyword>